<dbReference type="SUPFAM" id="SSF48208">
    <property type="entry name" value="Six-hairpin glycosidases"/>
    <property type="match status" value="1"/>
</dbReference>
<evidence type="ECO:0000256" key="2">
    <source>
        <dbReference type="ARBA" id="ARBA00023235"/>
    </source>
</evidence>
<dbReference type="Pfam" id="PF00483">
    <property type="entry name" value="NTP_transferase"/>
    <property type="match status" value="1"/>
</dbReference>
<dbReference type="EMBL" id="UAQM01000011">
    <property type="protein sequence ID" value="SPU44082.1"/>
    <property type="molecule type" value="Genomic_DNA"/>
</dbReference>
<feature type="domain" description="Nucleotidyl transferase" evidence="3">
    <location>
        <begin position="5"/>
        <end position="274"/>
    </location>
</feature>
<dbReference type="Gene3D" id="1.50.10.10">
    <property type="match status" value="1"/>
</dbReference>
<dbReference type="Proteomes" id="UP000250358">
    <property type="component" value="Unassembled WGS sequence"/>
</dbReference>
<dbReference type="CDD" id="cd02509">
    <property type="entry name" value="GDP-M1P_Guanylyltransferase"/>
    <property type="match status" value="1"/>
</dbReference>
<dbReference type="InterPro" id="IPR054566">
    <property type="entry name" value="ManC/GMP-like_b-helix"/>
</dbReference>
<keyword evidence="5" id="KW-0808">Transferase</keyword>
<dbReference type="InterPro" id="IPR008928">
    <property type="entry name" value="6-hairpin_glycosidase_sf"/>
</dbReference>
<dbReference type="PANTHER" id="PTHR46390">
    <property type="entry name" value="MANNOSE-1-PHOSPHATE GUANYLYLTRANSFERASE"/>
    <property type="match status" value="1"/>
</dbReference>
<evidence type="ECO:0000313" key="6">
    <source>
        <dbReference type="Proteomes" id="UP000250358"/>
    </source>
</evidence>
<keyword evidence="5" id="KW-0548">Nucleotidyltransferase</keyword>
<dbReference type="InterPro" id="IPR029044">
    <property type="entry name" value="Nucleotide-diphossugar_trans"/>
</dbReference>
<gene>
    <name evidence="5" type="primary">rfbM</name>
    <name evidence="5" type="ORF">NCTC11165_01480</name>
</gene>
<sequence>MAFYPVIMCGGAGTRLWPASRPSRPKQFVPLAGNRTLFQEAALRVAPLADGGGRLVVVGGVKHREAIVAQLAEIGLTAQILLEPEARDSAPAMAAAAAWVARVEPDGVVAFVASDHHIPDHEAFRSAVKKAAEGAREGSIVTLGVRPTEPSAAYGYIRPAGRGLSRVERFVEKPDRSVAAEYIRAGYLWNSGNFIARADVLLKEMVRYAPGVATAAESALPMAGDHLQILASSFGNAPRISIDYAVMEKTQHASVLDVDFAWSDLGAWDAIAETGEGDVGAHVLEDTEGCLVRAPDGVLVAALGVRNLAIVVEPDAVLVTELSRAQEVKRIVERIKTISPRHLDFVRTEVQTLGEAARVFARWLRVRSLPIWTVQGQTEEGAFEEVLTLEGRSVLSARRTRVQARQIYVCAEAGVLGWSGNWRRAVKDGRDFLNSAHMRADGLARARLAADGSVLDDAALLYDQAFVLLALASVERSGLVLDARAQAVELRDALTAFEVGGPGLREAGDQPYQSNAHMHLLEACLAWEDADAAGGWGEWSDRVVDLALQHLIDAEGGFLREFYDERWQPAAGEDGRLVEPGHQFEWAWLLARYARRRNHAGALAAARRLYAFGTKGVDQLSGVAVDAVLDDGTVLSDRARLWPQTERLKAALILAEAAGDGERSRLLADARHALGALQGYLTPDGLWRDKRLSSGRFIDEPAPASSMYHIMAAFAQLAQTLAVLGSEDTLLDLR</sequence>
<comment type="similarity">
    <text evidence="1">Belongs to the N-acylglucosamine 2-epimerase family.</text>
</comment>
<dbReference type="GO" id="GO:0004475">
    <property type="term" value="F:mannose-1-phosphate guanylyltransferase (GTP) activity"/>
    <property type="evidence" value="ECO:0007669"/>
    <property type="project" value="UniProtKB-EC"/>
</dbReference>
<dbReference type="EC" id="2.7.7.13" evidence="5"/>
<organism evidence="5 6">
    <name type="scientific">Brevundimonas diminuta</name>
    <name type="common">Pseudomonas diminuta</name>
    <dbReference type="NCBI Taxonomy" id="293"/>
    <lineage>
        <taxon>Bacteria</taxon>
        <taxon>Pseudomonadati</taxon>
        <taxon>Pseudomonadota</taxon>
        <taxon>Alphaproteobacteria</taxon>
        <taxon>Caulobacterales</taxon>
        <taxon>Caulobacteraceae</taxon>
        <taxon>Brevundimonas</taxon>
    </lineage>
</organism>
<evidence type="ECO:0000259" key="3">
    <source>
        <dbReference type="Pfam" id="PF00483"/>
    </source>
</evidence>
<dbReference type="InterPro" id="IPR049577">
    <property type="entry name" value="GMPP_N"/>
</dbReference>
<dbReference type="SUPFAM" id="SSF53448">
    <property type="entry name" value="Nucleotide-diphospho-sugar transferases"/>
    <property type="match status" value="1"/>
</dbReference>
<dbReference type="AlphaFoldDB" id="A0A2X1AU11"/>
<dbReference type="InterPro" id="IPR010819">
    <property type="entry name" value="AGE/CE"/>
</dbReference>
<protein>
    <submittedName>
        <fullName evidence="5">Mannose-1-phosphate guanylyltransferase rfbM</fullName>
        <ecNumber evidence="5">2.7.7.13</ecNumber>
    </submittedName>
</protein>
<keyword evidence="2" id="KW-0413">Isomerase</keyword>
<dbReference type="RefSeq" id="WP_128115528.1">
    <property type="nucleotide sequence ID" value="NZ_UAQM01000011.1"/>
</dbReference>
<dbReference type="GO" id="GO:0016853">
    <property type="term" value="F:isomerase activity"/>
    <property type="evidence" value="ECO:0007669"/>
    <property type="project" value="UniProtKB-KW"/>
</dbReference>
<dbReference type="InterPro" id="IPR012341">
    <property type="entry name" value="6hp_glycosidase-like_sf"/>
</dbReference>
<evidence type="ECO:0000259" key="4">
    <source>
        <dbReference type="Pfam" id="PF22640"/>
    </source>
</evidence>
<proteinExistence type="inferred from homology"/>
<feature type="domain" description="MannoseP isomerase/GMP-like beta-helix" evidence="4">
    <location>
        <begin position="280"/>
        <end position="334"/>
    </location>
</feature>
<dbReference type="Gene3D" id="3.90.550.10">
    <property type="entry name" value="Spore Coat Polysaccharide Biosynthesis Protein SpsA, Chain A"/>
    <property type="match status" value="1"/>
</dbReference>
<dbReference type="PANTHER" id="PTHR46390:SF1">
    <property type="entry name" value="MANNOSE-1-PHOSPHATE GUANYLYLTRANSFERASE"/>
    <property type="match status" value="1"/>
</dbReference>
<evidence type="ECO:0000256" key="1">
    <source>
        <dbReference type="ARBA" id="ARBA00008558"/>
    </source>
</evidence>
<dbReference type="Pfam" id="PF07221">
    <property type="entry name" value="GlcNAc_2-epim"/>
    <property type="match status" value="1"/>
</dbReference>
<dbReference type="SUPFAM" id="SSF159283">
    <property type="entry name" value="Guanosine diphospho-D-mannose pyrophosphorylase/mannose-6-phosphate isomerase linker domain"/>
    <property type="match status" value="1"/>
</dbReference>
<evidence type="ECO:0000313" key="5">
    <source>
        <dbReference type="EMBL" id="SPU44082.1"/>
    </source>
</evidence>
<dbReference type="GO" id="GO:0009298">
    <property type="term" value="P:GDP-mannose biosynthetic process"/>
    <property type="evidence" value="ECO:0007669"/>
    <property type="project" value="TreeGrafter"/>
</dbReference>
<dbReference type="InterPro" id="IPR051161">
    <property type="entry name" value="Mannose-6P_isomerase_type2"/>
</dbReference>
<reference evidence="5 6" key="1">
    <citation type="submission" date="2018-06" db="EMBL/GenBank/DDBJ databases">
        <authorList>
            <consortium name="Pathogen Informatics"/>
            <person name="Doyle S."/>
        </authorList>
    </citation>
    <scope>NUCLEOTIDE SEQUENCE [LARGE SCALE GENOMIC DNA]</scope>
    <source>
        <strain evidence="5 6">NCTC11165</strain>
    </source>
</reference>
<name>A0A2X1AU11_BREDI</name>
<dbReference type="Pfam" id="PF22640">
    <property type="entry name" value="ManC_GMP_beta-helix"/>
    <property type="match status" value="1"/>
</dbReference>
<dbReference type="GO" id="GO:0005975">
    <property type="term" value="P:carbohydrate metabolic process"/>
    <property type="evidence" value="ECO:0007669"/>
    <property type="project" value="InterPro"/>
</dbReference>
<dbReference type="InterPro" id="IPR005835">
    <property type="entry name" value="NTP_transferase_dom"/>
</dbReference>
<accession>A0A2X1AU11</accession>